<feature type="chain" id="PRO_5047004447" evidence="4">
    <location>
        <begin position="23"/>
        <end position="363"/>
    </location>
</feature>
<dbReference type="RefSeq" id="WP_232500001.1">
    <property type="nucleotide sequence ID" value="NZ_BAAANH010000003.1"/>
</dbReference>
<evidence type="ECO:0000256" key="2">
    <source>
        <dbReference type="SAM" id="MobiDB-lite"/>
    </source>
</evidence>
<dbReference type="EMBL" id="BAAANH010000003">
    <property type="protein sequence ID" value="GAA1759543.1"/>
    <property type="molecule type" value="Genomic_DNA"/>
</dbReference>
<keyword evidence="3" id="KW-0812">Transmembrane</keyword>
<keyword evidence="3" id="KW-1133">Transmembrane helix</keyword>
<feature type="region of interest" description="Disordered" evidence="2">
    <location>
        <begin position="327"/>
        <end position="363"/>
    </location>
</feature>
<feature type="transmembrane region" description="Helical" evidence="3">
    <location>
        <begin position="32"/>
        <end position="54"/>
    </location>
</feature>
<dbReference type="PANTHER" id="PTHR22911">
    <property type="entry name" value="ACYL-MALONYL CONDENSING ENZYME-RELATED"/>
    <property type="match status" value="1"/>
</dbReference>
<feature type="transmembrane region" description="Helical" evidence="3">
    <location>
        <begin position="115"/>
        <end position="137"/>
    </location>
</feature>
<feature type="transmembrane region" description="Helical" evidence="3">
    <location>
        <begin position="185"/>
        <end position="206"/>
    </location>
</feature>
<evidence type="ECO:0000256" key="3">
    <source>
        <dbReference type="SAM" id="Phobius"/>
    </source>
</evidence>
<feature type="transmembrane region" description="Helical" evidence="3">
    <location>
        <begin position="218"/>
        <end position="239"/>
    </location>
</feature>
<dbReference type="InterPro" id="IPR037185">
    <property type="entry name" value="EmrE-like"/>
</dbReference>
<evidence type="ECO:0000256" key="1">
    <source>
        <dbReference type="ARBA" id="ARBA00007362"/>
    </source>
</evidence>
<feature type="transmembrane region" description="Helical" evidence="3">
    <location>
        <begin position="245"/>
        <end position="263"/>
    </location>
</feature>
<sequence length="363" mass="35043">MRFVLAVLLAAVCFGTTGTAQALGPDASALSIGAARLVVGGGALGLVAVVLSVAARRRDAVGTPAASTRRRGPGHPTAVRAPARRLPTWALIGVGAAGVLAYQPAFFAGTAANGVAVGTVVALGSAPVLTGALDWALHRRYPGHRWGAATAIATVGVAILAASTGSGAEVVGGGAGAASADPLGLLASVGAGASYAVYTLAAKALLDRGWTATGSMGALFGAAGVASVPVLAMTDASWLATGPGIAMALWLGLVATALAYVLFGFGLSGLAPATVSTLTLAEPLTAGLLGVVVLGETLPAGAVAGLVVLAAGIVLLATGRRGGGRVGCRAGRRDRARPEPSAAVPEHAADATAAPVRGVGGAR</sequence>
<protein>
    <submittedName>
        <fullName evidence="6">EamA family transporter</fullName>
    </submittedName>
</protein>
<dbReference type="SUPFAM" id="SSF103481">
    <property type="entry name" value="Multidrug resistance efflux transporter EmrE"/>
    <property type="match status" value="2"/>
</dbReference>
<feature type="transmembrane region" description="Helical" evidence="3">
    <location>
        <begin position="275"/>
        <end position="294"/>
    </location>
</feature>
<feature type="domain" description="EamA" evidence="5">
    <location>
        <begin position="183"/>
        <end position="317"/>
    </location>
</feature>
<feature type="transmembrane region" description="Helical" evidence="3">
    <location>
        <begin position="300"/>
        <end position="319"/>
    </location>
</feature>
<accession>A0ABP4WPP9</accession>
<evidence type="ECO:0000256" key="4">
    <source>
        <dbReference type="SAM" id="SignalP"/>
    </source>
</evidence>
<dbReference type="Proteomes" id="UP001500506">
    <property type="component" value="Unassembled WGS sequence"/>
</dbReference>
<name>A0ABP4WPP9_9MICO</name>
<evidence type="ECO:0000259" key="5">
    <source>
        <dbReference type="Pfam" id="PF00892"/>
    </source>
</evidence>
<comment type="caution">
    <text evidence="6">The sequence shown here is derived from an EMBL/GenBank/DDBJ whole genome shotgun (WGS) entry which is preliminary data.</text>
</comment>
<keyword evidence="7" id="KW-1185">Reference proteome</keyword>
<feature type="transmembrane region" description="Helical" evidence="3">
    <location>
        <begin position="146"/>
        <end position="165"/>
    </location>
</feature>
<dbReference type="InterPro" id="IPR000620">
    <property type="entry name" value="EamA_dom"/>
</dbReference>
<proteinExistence type="inferred from homology"/>
<organism evidence="6 7">
    <name type="scientific">Agromyces humatus</name>
    <dbReference type="NCBI Taxonomy" id="279573"/>
    <lineage>
        <taxon>Bacteria</taxon>
        <taxon>Bacillati</taxon>
        <taxon>Actinomycetota</taxon>
        <taxon>Actinomycetes</taxon>
        <taxon>Micrococcales</taxon>
        <taxon>Microbacteriaceae</taxon>
        <taxon>Agromyces</taxon>
    </lineage>
</organism>
<feature type="signal peptide" evidence="4">
    <location>
        <begin position="1"/>
        <end position="22"/>
    </location>
</feature>
<keyword evidence="3" id="KW-0472">Membrane</keyword>
<evidence type="ECO:0000313" key="7">
    <source>
        <dbReference type="Proteomes" id="UP001500506"/>
    </source>
</evidence>
<comment type="similarity">
    <text evidence="1">Belongs to the EamA transporter family.</text>
</comment>
<dbReference type="Pfam" id="PF00892">
    <property type="entry name" value="EamA"/>
    <property type="match status" value="1"/>
</dbReference>
<evidence type="ECO:0000313" key="6">
    <source>
        <dbReference type="EMBL" id="GAA1759543.1"/>
    </source>
</evidence>
<dbReference type="PANTHER" id="PTHR22911:SF79">
    <property type="entry name" value="MOBA-LIKE NTP TRANSFERASE DOMAIN-CONTAINING PROTEIN"/>
    <property type="match status" value="1"/>
</dbReference>
<gene>
    <name evidence="6" type="ORF">GCM10009747_18230</name>
</gene>
<reference evidence="7" key="1">
    <citation type="journal article" date="2019" name="Int. J. Syst. Evol. Microbiol.">
        <title>The Global Catalogue of Microorganisms (GCM) 10K type strain sequencing project: providing services to taxonomists for standard genome sequencing and annotation.</title>
        <authorList>
            <consortium name="The Broad Institute Genomics Platform"/>
            <consortium name="The Broad Institute Genome Sequencing Center for Infectious Disease"/>
            <person name="Wu L."/>
            <person name="Ma J."/>
        </authorList>
    </citation>
    <scope>NUCLEOTIDE SEQUENCE [LARGE SCALE GENOMIC DNA]</scope>
    <source>
        <strain evidence="7">JCM 14319</strain>
    </source>
</reference>
<feature type="transmembrane region" description="Helical" evidence="3">
    <location>
        <begin position="89"/>
        <end position="109"/>
    </location>
</feature>
<keyword evidence="4" id="KW-0732">Signal</keyword>